<evidence type="ECO:0000313" key="3">
    <source>
        <dbReference type="Proteomes" id="UP000095767"/>
    </source>
</evidence>
<dbReference type="Proteomes" id="UP000095767">
    <property type="component" value="Unassembled WGS sequence"/>
</dbReference>
<name>A0A1E5VGV1_9POAL</name>
<sequence length="46" mass="5217">MFGSPQIMDFIVQYDTTKFSLGPQTPQGDANTSLKHNSIYESTKYE</sequence>
<feature type="region of interest" description="Disordered" evidence="1">
    <location>
        <begin position="21"/>
        <end position="46"/>
    </location>
</feature>
<comment type="caution">
    <text evidence="2">The sequence shown here is derived from an EMBL/GenBank/DDBJ whole genome shotgun (WGS) entry which is preliminary data.</text>
</comment>
<evidence type="ECO:0000256" key="1">
    <source>
        <dbReference type="SAM" id="MobiDB-lite"/>
    </source>
</evidence>
<proteinExistence type="predicted"/>
<evidence type="ECO:0000313" key="2">
    <source>
        <dbReference type="EMBL" id="OEL24331.1"/>
    </source>
</evidence>
<dbReference type="AlphaFoldDB" id="A0A1E5VGV1"/>
<reference evidence="2 3" key="1">
    <citation type="submission" date="2016-09" db="EMBL/GenBank/DDBJ databases">
        <title>The draft genome of Dichanthelium oligosanthes: A C3 panicoid grass species.</title>
        <authorList>
            <person name="Studer A.J."/>
            <person name="Schnable J.C."/>
            <person name="Brutnell T.P."/>
        </authorList>
    </citation>
    <scope>NUCLEOTIDE SEQUENCE [LARGE SCALE GENOMIC DNA]</scope>
    <source>
        <strain evidence="3">cv. Kellogg 1175</strain>
        <tissue evidence="2">Leaf</tissue>
    </source>
</reference>
<accession>A0A1E5VGV1</accession>
<keyword evidence="3" id="KW-1185">Reference proteome</keyword>
<dbReference type="EMBL" id="LWDX02039885">
    <property type="protein sequence ID" value="OEL24331.1"/>
    <property type="molecule type" value="Genomic_DNA"/>
</dbReference>
<organism evidence="2 3">
    <name type="scientific">Dichanthelium oligosanthes</name>
    <dbReference type="NCBI Taxonomy" id="888268"/>
    <lineage>
        <taxon>Eukaryota</taxon>
        <taxon>Viridiplantae</taxon>
        <taxon>Streptophyta</taxon>
        <taxon>Embryophyta</taxon>
        <taxon>Tracheophyta</taxon>
        <taxon>Spermatophyta</taxon>
        <taxon>Magnoliopsida</taxon>
        <taxon>Liliopsida</taxon>
        <taxon>Poales</taxon>
        <taxon>Poaceae</taxon>
        <taxon>PACMAD clade</taxon>
        <taxon>Panicoideae</taxon>
        <taxon>Panicodae</taxon>
        <taxon>Paniceae</taxon>
        <taxon>Dichantheliinae</taxon>
        <taxon>Dichanthelium</taxon>
    </lineage>
</organism>
<gene>
    <name evidence="2" type="ORF">BAE44_0014656</name>
</gene>
<protein>
    <submittedName>
        <fullName evidence="2">Uncharacterized protein</fullName>
    </submittedName>
</protein>